<evidence type="ECO:0000313" key="5">
    <source>
        <dbReference type="Proteomes" id="UP001301769"/>
    </source>
</evidence>
<comment type="subcellular location">
    <subcellularLocation>
        <location evidence="1">Nucleus</location>
    </subcellularLocation>
</comment>
<keyword evidence="2" id="KW-0539">Nucleus</keyword>
<dbReference type="Pfam" id="PF13934">
    <property type="entry name" value="ELYS"/>
    <property type="match status" value="1"/>
</dbReference>
<dbReference type="GO" id="GO:0005634">
    <property type="term" value="C:nucleus"/>
    <property type="evidence" value="ECO:0007669"/>
    <property type="project" value="UniProtKB-SubCell"/>
</dbReference>
<dbReference type="Proteomes" id="UP001301769">
    <property type="component" value="Unassembled WGS sequence"/>
</dbReference>
<protein>
    <submittedName>
        <fullName evidence="4">Protein ELYS</fullName>
    </submittedName>
</protein>
<feature type="domain" description="ELYS-like" evidence="3">
    <location>
        <begin position="37"/>
        <end position="256"/>
    </location>
</feature>
<evidence type="ECO:0000256" key="1">
    <source>
        <dbReference type="ARBA" id="ARBA00004123"/>
    </source>
</evidence>
<sequence>MLDFSQFSNAFPTDGPNPYDQNGVRAIETYRKGFDGTLFIDRVLRALGIGQGKTYPPRGDNGLRSLHKQIIESKVTLYHKLSVLYYLLLDFDCTFGTQSQLAQALADESSLPQKYQILMRGLWHMDHKEFKFALEHLTHPSLPSEFADEIIIALVRHADADAHDYSLPLAYYYATQPIFKTAEALELFFGALAQTSVTEALVFARSFPQHAQHRLFEQLLASVIADSRSASTRGKELASQPLTGNEEKWFTDYLGSGEGRKSKNAKMVLQVRQIVTGRDRKPAALESLLPQTARIANTGW</sequence>
<dbReference type="EMBL" id="MU858053">
    <property type="protein sequence ID" value="KAK4218337.1"/>
    <property type="molecule type" value="Genomic_DNA"/>
</dbReference>
<name>A0AAN6YLD3_9PEZI</name>
<proteinExistence type="predicted"/>
<gene>
    <name evidence="4" type="ORF">QBC37DRAFT_412282</name>
</gene>
<accession>A0AAN6YLD3</accession>
<reference evidence="4" key="2">
    <citation type="submission" date="2023-05" db="EMBL/GenBank/DDBJ databases">
        <authorList>
            <consortium name="Lawrence Berkeley National Laboratory"/>
            <person name="Steindorff A."/>
            <person name="Hensen N."/>
            <person name="Bonometti L."/>
            <person name="Westerberg I."/>
            <person name="Brannstrom I.O."/>
            <person name="Guillou S."/>
            <person name="Cros-Aarteil S."/>
            <person name="Calhoun S."/>
            <person name="Haridas S."/>
            <person name="Kuo A."/>
            <person name="Mondo S."/>
            <person name="Pangilinan J."/>
            <person name="Riley R."/>
            <person name="Labutti K."/>
            <person name="Andreopoulos B."/>
            <person name="Lipzen A."/>
            <person name="Chen C."/>
            <person name="Yanf M."/>
            <person name="Daum C."/>
            <person name="Ng V."/>
            <person name="Clum A."/>
            <person name="Ohm R."/>
            <person name="Martin F."/>
            <person name="Silar P."/>
            <person name="Natvig D."/>
            <person name="Lalanne C."/>
            <person name="Gautier V."/>
            <person name="Ament-Velasquez S.L."/>
            <person name="Kruys A."/>
            <person name="Hutchinson M.I."/>
            <person name="Powell A.J."/>
            <person name="Barry K."/>
            <person name="Miller A.N."/>
            <person name="Grigoriev I.V."/>
            <person name="Debuchy R."/>
            <person name="Gladieux P."/>
            <person name="Thoren M.H."/>
            <person name="Johannesson H."/>
        </authorList>
    </citation>
    <scope>NUCLEOTIDE SEQUENCE</scope>
    <source>
        <strain evidence="4">PSN293</strain>
    </source>
</reference>
<evidence type="ECO:0000256" key="2">
    <source>
        <dbReference type="ARBA" id="ARBA00023242"/>
    </source>
</evidence>
<evidence type="ECO:0000259" key="3">
    <source>
        <dbReference type="Pfam" id="PF13934"/>
    </source>
</evidence>
<dbReference type="AlphaFoldDB" id="A0AAN6YLD3"/>
<keyword evidence="5" id="KW-1185">Reference proteome</keyword>
<evidence type="ECO:0000313" key="4">
    <source>
        <dbReference type="EMBL" id="KAK4218337.1"/>
    </source>
</evidence>
<organism evidence="4 5">
    <name type="scientific">Rhypophila decipiens</name>
    <dbReference type="NCBI Taxonomy" id="261697"/>
    <lineage>
        <taxon>Eukaryota</taxon>
        <taxon>Fungi</taxon>
        <taxon>Dikarya</taxon>
        <taxon>Ascomycota</taxon>
        <taxon>Pezizomycotina</taxon>
        <taxon>Sordariomycetes</taxon>
        <taxon>Sordariomycetidae</taxon>
        <taxon>Sordariales</taxon>
        <taxon>Naviculisporaceae</taxon>
        <taxon>Rhypophila</taxon>
    </lineage>
</organism>
<reference evidence="4" key="1">
    <citation type="journal article" date="2023" name="Mol. Phylogenet. Evol.">
        <title>Genome-scale phylogeny and comparative genomics of the fungal order Sordariales.</title>
        <authorList>
            <person name="Hensen N."/>
            <person name="Bonometti L."/>
            <person name="Westerberg I."/>
            <person name="Brannstrom I.O."/>
            <person name="Guillou S."/>
            <person name="Cros-Aarteil S."/>
            <person name="Calhoun S."/>
            <person name="Haridas S."/>
            <person name="Kuo A."/>
            <person name="Mondo S."/>
            <person name="Pangilinan J."/>
            <person name="Riley R."/>
            <person name="LaButti K."/>
            <person name="Andreopoulos B."/>
            <person name="Lipzen A."/>
            <person name="Chen C."/>
            <person name="Yan M."/>
            <person name="Daum C."/>
            <person name="Ng V."/>
            <person name="Clum A."/>
            <person name="Steindorff A."/>
            <person name="Ohm R.A."/>
            <person name="Martin F."/>
            <person name="Silar P."/>
            <person name="Natvig D.O."/>
            <person name="Lalanne C."/>
            <person name="Gautier V."/>
            <person name="Ament-Velasquez S.L."/>
            <person name="Kruys A."/>
            <person name="Hutchinson M.I."/>
            <person name="Powell A.J."/>
            <person name="Barry K."/>
            <person name="Miller A.N."/>
            <person name="Grigoriev I.V."/>
            <person name="Debuchy R."/>
            <person name="Gladieux P."/>
            <person name="Hiltunen Thoren M."/>
            <person name="Johannesson H."/>
        </authorList>
    </citation>
    <scope>NUCLEOTIDE SEQUENCE</scope>
    <source>
        <strain evidence="4">PSN293</strain>
    </source>
</reference>
<dbReference type="InterPro" id="IPR025151">
    <property type="entry name" value="ELYS_dom"/>
</dbReference>
<comment type="caution">
    <text evidence="4">The sequence shown here is derived from an EMBL/GenBank/DDBJ whole genome shotgun (WGS) entry which is preliminary data.</text>
</comment>